<reference evidence="4" key="1">
    <citation type="journal article" date="2011" name="Genome Biol.">
        <title>Comparative and functional genomics provide insights into the pathogenicity of dermatophytic fungi.</title>
        <authorList>
            <person name="Burmester A."/>
            <person name="Shelest E."/>
            <person name="Gloeckner G."/>
            <person name="Heddergott C."/>
            <person name="Schindler S."/>
            <person name="Staib P."/>
            <person name="Heidel A."/>
            <person name="Felder M."/>
            <person name="Petzold A."/>
            <person name="Szafranski K."/>
            <person name="Feuermann M."/>
            <person name="Pedruzzi I."/>
            <person name="Priebe S."/>
            <person name="Groth M."/>
            <person name="Winkler R."/>
            <person name="Li W."/>
            <person name="Kniemeyer O."/>
            <person name="Schroeckh V."/>
            <person name="Hertweck C."/>
            <person name="Hube B."/>
            <person name="White T.C."/>
            <person name="Platzer M."/>
            <person name="Guthke R."/>
            <person name="Heitman J."/>
            <person name="Woestemeyer J."/>
            <person name="Zipfel P.F."/>
            <person name="Monod M."/>
            <person name="Brakhage A.A."/>
        </authorList>
    </citation>
    <scope>NUCLEOTIDE SEQUENCE [LARGE SCALE GENOMIC DNA]</scope>
    <source>
        <strain evidence="4">ATCC MYA-4681 / CBS 112371</strain>
    </source>
</reference>
<dbReference type="AlphaFoldDB" id="D4B0E7"/>
<protein>
    <submittedName>
        <fullName evidence="3">Mitochondrial peptidyl-tRNA hydrolase Pth2, putative</fullName>
    </submittedName>
</protein>
<feature type="transmembrane region" description="Helical" evidence="2">
    <location>
        <begin position="12"/>
        <end position="30"/>
    </location>
</feature>
<dbReference type="EMBL" id="ABSU01000023">
    <property type="protein sequence ID" value="EFE31299.1"/>
    <property type="molecule type" value="Genomic_DNA"/>
</dbReference>
<keyword evidence="4" id="KW-1185">Reference proteome</keyword>
<keyword evidence="3" id="KW-0378">Hydrolase</keyword>
<dbReference type="GO" id="GO:0016787">
    <property type="term" value="F:hydrolase activity"/>
    <property type="evidence" value="ECO:0007669"/>
    <property type="project" value="UniProtKB-KW"/>
</dbReference>
<accession>D4B0E7</accession>
<evidence type="ECO:0000256" key="2">
    <source>
        <dbReference type="SAM" id="Phobius"/>
    </source>
</evidence>
<evidence type="ECO:0000313" key="4">
    <source>
        <dbReference type="Proteomes" id="UP000008866"/>
    </source>
</evidence>
<evidence type="ECO:0000256" key="1">
    <source>
        <dbReference type="SAM" id="MobiDB-lite"/>
    </source>
</evidence>
<feature type="region of interest" description="Disordered" evidence="1">
    <location>
        <begin position="42"/>
        <end position="72"/>
    </location>
</feature>
<comment type="caution">
    <text evidence="3">The sequence shown here is derived from an EMBL/GenBank/DDBJ whole genome shotgun (WGS) entry which is preliminary data.</text>
</comment>
<dbReference type="eggNOG" id="KOG3282">
    <property type="taxonomic scope" value="Eukaryota"/>
</dbReference>
<keyword evidence="2" id="KW-1133">Transmembrane helix</keyword>
<evidence type="ECO:0000313" key="3">
    <source>
        <dbReference type="EMBL" id="EFE31299.1"/>
    </source>
</evidence>
<proteinExistence type="predicted"/>
<sequence length="185" mass="20125">MALPVDRPTSTAALVIATSVLTGVIGYYLGQGASIGIFSSSPSHAHKGKSIADGDDEEEEEEEEEEDEDDIEGELATFEGNTDEVKLVLVVRTDLGMGKGMPFTNYVELQIFFSTAISTSPRRIYTGSWLTSDLHFCYRQDSGAMLPRDSRMLQILLQQISEFTYSKAVGKTGPGEGCVTDKVRG</sequence>
<dbReference type="RefSeq" id="XP_003011939.1">
    <property type="nucleotide sequence ID" value="XM_003011893.1"/>
</dbReference>
<dbReference type="Proteomes" id="UP000008866">
    <property type="component" value="Unassembled WGS sequence"/>
</dbReference>
<keyword evidence="2" id="KW-0472">Membrane</keyword>
<organism evidence="3 4">
    <name type="scientific">Arthroderma benhamiae (strain ATCC MYA-4681 / CBS 112371)</name>
    <name type="common">Trichophyton mentagrophytes</name>
    <dbReference type="NCBI Taxonomy" id="663331"/>
    <lineage>
        <taxon>Eukaryota</taxon>
        <taxon>Fungi</taxon>
        <taxon>Dikarya</taxon>
        <taxon>Ascomycota</taxon>
        <taxon>Pezizomycotina</taxon>
        <taxon>Eurotiomycetes</taxon>
        <taxon>Eurotiomycetidae</taxon>
        <taxon>Onygenales</taxon>
        <taxon>Arthrodermataceae</taxon>
        <taxon>Trichophyton</taxon>
    </lineage>
</organism>
<name>D4B0E7_ARTBC</name>
<dbReference type="KEGG" id="abe:ARB_01921"/>
<dbReference type="GeneID" id="9526494"/>
<feature type="compositionally biased region" description="Acidic residues" evidence="1">
    <location>
        <begin position="53"/>
        <end position="72"/>
    </location>
</feature>
<gene>
    <name evidence="3" type="ORF">ARB_01921</name>
</gene>
<dbReference type="HOGENOM" id="CLU_1460945_0_0_1"/>
<keyword evidence="2" id="KW-0812">Transmembrane</keyword>